<dbReference type="OrthoDB" id="2081105at2"/>
<reference evidence="2 3" key="1">
    <citation type="journal article" date="2010" name="Stand. Genomic Sci.">
        <title>Complete genome sequence of Thermaerobacter marianensis type strain (7p75a).</title>
        <authorList>
            <person name="Han C."/>
            <person name="Gu W."/>
            <person name="Zhang X."/>
            <person name="Lapidus A."/>
            <person name="Nolan M."/>
            <person name="Copeland A."/>
            <person name="Lucas S."/>
            <person name="Del Rio T.G."/>
            <person name="Tice H."/>
            <person name="Cheng J.F."/>
            <person name="Tapia R."/>
            <person name="Goodwin L."/>
            <person name="Pitluck S."/>
            <person name="Pagani I."/>
            <person name="Ivanova N."/>
            <person name="Mavromatis K."/>
            <person name="Mikhailova N."/>
            <person name="Pati A."/>
            <person name="Chen A."/>
            <person name="Palaniappan K."/>
            <person name="Land M."/>
            <person name="Hauser L."/>
            <person name="Chang Y.J."/>
            <person name="Jeffries C.D."/>
            <person name="Schneider S."/>
            <person name="Rohde M."/>
            <person name="Goker M."/>
            <person name="Pukall R."/>
            <person name="Woyke T."/>
            <person name="Bristow J."/>
            <person name="Eisen J.A."/>
            <person name="Markowitz V."/>
            <person name="Hugenholtz P."/>
            <person name="Kyrpides N.C."/>
            <person name="Klenk H.P."/>
            <person name="Detter J.C."/>
        </authorList>
    </citation>
    <scope>NUCLEOTIDE SEQUENCE [LARGE SCALE GENOMIC DNA]</scope>
    <source>
        <strain evidence="3">ATCC 700841 / DSM 12885 / JCM 10246 / 7p75a</strain>
    </source>
</reference>
<accession>E6SHM5</accession>
<evidence type="ECO:0000313" key="3">
    <source>
        <dbReference type="Proteomes" id="UP000008915"/>
    </source>
</evidence>
<evidence type="ECO:0000313" key="2">
    <source>
        <dbReference type="EMBL" id="ADU51820.1"/>
    </source>
</evidence>
<feature type="transmembrane region" description="Helical" evidence="1">
    <location>
        <begin position="179"/>
        <end position="197"/>
    </location>
</feature>
<dbReference type="SUPFAM" id="SSF158560">
    <property type="entry name" value="BH3980-like"/>
    <property type="match status" value="1"/>
</dbReference>
<sequence length="210" mass="22880">MPQGSRNAVTEAVDSCVVYWVAAGLPRPQIDQMAAELRTHLEQAAAAGKSVEAVIGDDVARFAEEWLKAVGRHRPGWERLLVAAQIVAAAVFITLLPAAWLQPVVAIEAAHLVQVLWVTAGVWVLLSPRLGARWLANSADGRQGRLWVAVLALTFVGLLLSNPAWPWVPERILYEVPRWQALVVMAACLAVNVLAMLRDPTRPQRPATPS</sequence>
<dbReference type="HOGENOM" id="CLU_1309616_0_0_9"/>
<keyword evidence="3" id="KW-1185">Reference proteome</keyword>
<dbReference type="Gene3D" id="1.10.1900.10">
    <property type="entry name" value="c-terminal domain of poly(a) binding protein"/>
    <property type="match status" value="1"/>
</dbReference>
<name>E6SHM5_THEM7</name>
<keyword evidence="1" id="KW-0472">Membrane</keyword>
<gene>
    <name evidence="2" type="ordered locus">Tmar_1712</name>
</gene>
<organism evidence="2 3">
    <name type="scientific">Thermaerobacter marianensis (strain ATCC 700841 / DSM 12885 / JCM 10246 / 7p75a)</name>
    <dbReference type="NCBI Taxonomy" id="644966"/>
    <lineage>
        <taxon>Bacteria</taxon>
        <taxon>Bacillati</taxon>
        <taxon>Bacillota</taxon>
        <taxon>Clostridia</taxon>
        <taxon>Eubacteriales</taxon>
        <taxon>Clostridiales Family XVII. Incertae Sedis</taxon>
        <taxon>Thermaerobacter</taxon>
    </lineage>
</organism>
<dbReference type="STRING" id="644966.Tmar_1712"/>
<keyword evidence="1" id="KW-0812">Transmembrane</keyword>
<dbReference type="AlphaFoldDB" id="E6SHM5"/>
<dbReference type="RefSeq" id="WP_013496121.1">
    <property type="nucleotide sequence ID" value="NC_014831.1"/>
</dbReference>
<feature type="transmembrane region" description="Helical" evidence="1">
    <location>
        <begin position="106"/>
        <end position="126"/>
    </location>
</feature>
<dbReference type="Proteomes" id="UP000008915">
    <property type="component" value="Chromosome"/>
</dbReference>
<proteinExistence type="predicted"/>
<dbReference type="eggNOG" id="ENOG5033C4P">
    <property type="taxonomic scope" value="Bacteria"/>
</dbReference>
<feature type="transmembrane region" description="Helical" evidence="1">
    <location>
        <begin position="80"/>
        <end position="100"/>
    </location>
</feature>
<protein>
    <submittedName>
        <fullName evidence="2">Uncharacterized conserved protein UCP029876</fullName>
    </submittedName>
</protein>
<dbReference type="EMBL" id="CP002344">
    <property type="protein sequence ID" value="ADU51820.1"/>
    <property type="molecule type" value="Genomic_DNA"/>
</dbReference>
<keyword evidence="1" id="KW-1133">Transmembrane helix</keyword>
<feature type="transmembrane region" description="Helical" evidence="1">
    <location>
        <begin position="146"/>
        <end position="167"/>
    </location>
</feature>
<dbReference type="KEGG" id="tmr:Tmar_1712"/>
<reference evidence="3" key="2">
    <citation type="journal article" date="2010" name="Stand. Genomic Sci.">
        <title>Complete genome sequence of Thermaerobacter marianensis type strain (7p75aT).</title>
        <authorList>
            <person name="Han C."/>
            <person name="Gu W."/>
            <person name="Zhang X."/>
            <person name="Lapidus A."/>
            <person name="Nolan M."/>
            <person name="Copeland A."/>
            <person name="Lucas S."/>
            <person name="Glavina Del Rio T."/>
            <person name="Tice H."/>
            <person name="Cheng J."/>
            <person name="Tapia R."/>
            <person name="Goodwin L."/>
            <person name="Pitluck S."/>
            <person name="Pagani I."/>
            <person name="Ivanova N."/>
            <person name="Mavromatis K."/>
            <person name="Mikhailova N."/>
            <person name="Pati A."/>
            <person name="Chen A."/>
            <person name="Palaniappan K."/>
            <person name="Land M."/>
            <person name="Hauser L."/>
            <person name="Chang Y."/>
            <person name="Jeffries C."/>
            <person name="Schneider S."/>
            <person name="Rohde M."/>
            <person name="Goker M."/>
            <person name="Pukall R."/>
            <person name="Woyke T."/>
            <person name="Bristow J."/>
            <person name="Eisen J."/>
            <person name="Markowitz V."/>
            <person name="Hugenholtz P."/>
            <person name="Kyrpides N."/>
            <person name="Klenk H."/>
            <person name="Detter J."/>
        </authorList>
    </citation>
    <scope>NUCLEOTIDE SEQUENCE [LARGE SCALE GENOMIC DNA]</scope>
    <source>
        <strain evidence="3">ATCC 700841 / DSM 12885 / JCM 10246 / 7p75a</strain>
    </source>
</reference>
<evidence type="ECO:0000256" key="1">
    <source>
        <dbReference type="SAM" id="Phobius"/>
    </source>
</evidence>